<keyword evidence="1" id="KW-0732">Signal</keyword>
<dbReference type="PANTHER" id="PTHR11362:SF141">
    <property type="entry name" value="PHOSPHATIDYLETHANOLAMINE-BINDING PROTEIN"/>
    <property type="match status" value="1"/>
</dbReference>
<dbReference type="CDD" id="cd00866">
    <property type="entry name" value="PEBP_euk"/>
    <property type="match status" value="1"/>
</dbReference>
<dbReference type="Proteomes" id="UP000011086">
    <property type="component" value="Unassembled WGS sequence"/>
</dbReference>
<dbReference type="SUPFAM" id="SSF49777">
    <property type="entry name" value="PEBP-like"/>
    <property type="match status" value="1"/>
</dbReference>
<reference evidence="2" key="1">
    <citation type="journal article" date="2012" name="PLoS Genet.">
        <title>Comparative analysis of the genomes of two field isolates of the rice blast fungus Magnaporthe oryzae.</title>
        <authorList>
            <person name="Xue M."/>
            <person name="Yang J."/>
            <person name="Li Z."/>
            <person name="Hu S."/>
            <person name="Yao N."/>
            <person name="Dean R.A."/>
            <person name="Zhao W."/>
            <person name="Shen M."/>
            <person name="Zhang H."/>
            <person name="Li C."/>
            <person name="Liu L."/>
            <person name="Cao L."/>
            <person name="Xu X."/>
            <person name="Xing Y."/>
            <person name="Hsiang T."/>
            <person name="Zhang Z."/>
            <person name="Xu J.R."/>
            <person name="Peng Y.L."/>
        </authorList>
    </citation>
    <scope>NUCLEOTIDE SEQUENCE</scope>
    <source>
        <strain evidence="2">Y34</strain>
    </source>
</reference>
<dbReference type="InterPro" id="IPR036610">
    <property type="entry name" value="PEBP-like_sf"/>
</dbReference>
<dbReference type="GO" id="GO:0046578">
    <property type="term" value="P:regulation of Ras protein signal transduction"/>
    <property type="evidence" value="ECO:0007669"/>
    <property type="project" value="TreeGrafter"/>
</dbReference>
<dbReference type="GO" id="GO:0005543">
    <property type="term" value="F:phospholipid binding"/>
    <property type="evidence" value="ECO:0007669"/>
    <property type="project" value="TreeGrafter"/>
</dbReference>
<evidence type="ECO:0000313" key="2">
    <source>
        <dbReference type="EMBL" id="ELQ43103.1"/>
    </source>
</evidence>
<dbReference type="AlphaFoldDB" id="A0AA97PQM1"/>
<evidence type="ECO:0000256" key="1">
    <source>
        <dbReference type="SAM" id="SignalP"/>
    </source>
</evidence>
<feature type="chain" id="PRO_5041713012" description="PEBP-like protein" evidence="1">
    <location>
        <begin position="19"/>
        <end position="245"/>
    </location>
</feature>
<accession>A0AA97PQM1</accession>
<sequence length="245" mass="26404">MWSPRLFALTILCSSAAAQTPDGFNLSASAQLRVVYGSKAVDPPGTSFTKAETASMPVFGSNDNLSGTYLFVMIDLDVQRAGGNRQNLLHAMIRDVKPSGKTSAEGFQVLSSTATGPTAYLGPSPPAGQPAHRYTFLLFEQPANFAVPAGQRQVLNSRVGFDMNTFAQQAGLAAPLYGNFLNPKKESFQTYECVESESLLEKERVFESSATHHFLPAGTFQIVQPVAASSKILFYGVVFAHRAQN</sequence>
<dbReference type="Pfam" id="PF01161">
    <property type="entry name" value="PBP"/>
    <property type="match status" value="1"/>
</dbReference>
<dbReference type="PANTHER" id="PTHR11362">
    <property type="entry name" value="PHOSPHATIDYLETHANOLAMINE-BINDING PROTEIN"/>
    <property type="match status" value="1"/>
</dbReference>
<dbReference type="InterPro" id="IPR035810">
    <property type="entry name" value="PEBP_euk"/>
</dbReference>
<evidence type="ECO:0008006" key="3">
    <source>
        <dbReference type="Google" id="ProtNLM"/>
    </source>
</evidence>
<dbReference type="InterPro" id="IPR008914">
    <property type="entry name" value="PEBP"/>
</dbReference>
<gene>
    <name evidence="2" type="ORF">OOU_Y34scaffold00174g68</name>
</gene>
<name>A0AA97PQM1_PYRO3</name>
<organism evidence="2">
    <name type="scientific">Pyricularia oryzae (strain Y34)</name>
    <name type="common">Rice blast fungus</name>
    <name type="synonym">Magnaporthe oryzae</name>
    <dbReference type="NCBI Taxonomy" id="1143189"/>
    <lineage>
        <taxon>Eukaryota</taxon>
        <taxon>Fungi</taxon>
        <taxon>Dikarya</taxon>
        <taxon>Ascomycota</taxon>
        <taxon>Pezizomycotina</taxon>
        <taxon>Sordariomycetes</taxon>
        <taxon>Sordariomycetidae</taxon>
        <taxon>Magnaporthales</taxon>
        <taxon>Pyriculariaceae</taxon>
        <taxon>Pyricularia</taxon>
    </lineage>
</organism>
<proteinExistence type="predicted"/>
<feature type="signal peptide" evidence="1">
    <location>
        <begin position="1"/>
        <end position="18"/>
    </location>
</feature>
<dbReference type="Gene3D" id="3.90.280.10">
    <property type="entry name" value="PEBP-like"/>
    <property type="match status" value="1"/>
</dbReference>
<dbReference type="EMBL" id="JH792938">
    <property type="protein sequence ID" value="ELQ43103.1"/>
    <property type="molecule type" value="Genomic_DNA"/>
</dbReference>
<dbReference type="GO" id="GO:0030162">
    <property type="term" value="P:regulation of proteolysis"/>
    <property type="evidence" value="ECO:0007669"/>
    <property type="project" value="TreeGrafter"/>
</dbReference>
<dbReference type="GO" id="GO:0030414">
    <property type="term" value="F:peptidase inhibitor activity"/>
    <property type="evidence" value="ECO:0007669"/>
    <property type="project" value="TreeGrafter"/>
</dbReference>
<protein>
    <recommendedName>
        <fullName evidence="3">PEBP-like protein</fullName>
    </recommendedName>
</protein>